<dbReference type="PROSITE" id="PS51210">
    <property type="entry name" value="PLA2C"/>
    <property type="match status" value="1"/>
</dbReference>
<dbReference type="GO" id="GO:0005628">
    <property type="term" value="C:prospore membrane"/>
    <property type="evidence" value="ECO:0007669"/>
    <property type="project" value="EnsemblFungi"/>
</dbReference>
<dbReference type="PANTHER" id="PTHR10728">
    <property type="entry name" value="CYTOSOLIC PHOSPHOLIPASE A2"/>
    <property type="match status" value="1"/>
</dbReference>
<dbReference type="GO" id="GO:0030474">
    <property type="term" value="P:spindle pole body duplication"/>
    <property type="evidence" value="ECO:0007669"/>
    <property type="project" value="EnsemblFungi"/>
</dbReference>
<feature type="domain" description="PLA2c" evidence="7">
    <location>
        <begin position="28"/>
        <end position="627"/>
    </location>
</feature>
<dbReference type="OMA" id="FIANCRN"/>
<organism evidence="9">
    <name type="scientific">Vanderwaltozyma polyspora (strain ATCC 22028 / DSM 70294 / BCRC 21397 / CBS 2163 / NBRC 10782 / NRRL Y-8283 / UCD 57-17)</name>
    <name type="common">Kluyveromyces polysporus</name>
    <dbReference type="NCBI Taxonomy" id="436907"/>
    <lineage>
        <taxon>Eukaryota</taxon>
        <taxon>Fungi</taxon>
        <taxon>Dikarya</taxon>
        <taxon>Ascomycota</taxon>
        <taxon>Saccharomycotina</taxon>
        <taxon>Saccharomycetes</taxon>
        <taxon>Saccharomycetales</taxon>
        <taxon>Saccharomycetaceae</taxon>
        <taxon>Vanderwaltozyma</taxon>
    </lineage>
</organism>
<dbReference type="GO" id="GO:0046475">
    <property type="term" value="P:glycerophospholipid catabolic process"/>
    <property type="evidence" value="ECO:0007669"/>
    <property type="project" value="TreeGrafter"/>
</dbReference>
<sequence length="627" mass="71829">MKKVALVFYILRSLVCVLGHLDHPYEVECPNYPLIREAKNELCWEEKLYLQENLKHTSKHLTQFLKSLNHSMFNERIIHYIERDRPRIGLAISGGGYRSMLTGTGFLQEMENIGLYNCLNYVSGLSGGSWVLMDLVLHNFEVKNLIKDWNLNDSLLRGIPEIDIKQRDIISGINQSEIFDGIRAVKRDYVEYEPDFNILKNGKKFSPLLKVKELILQSIRGRGKLTNTPQDKNTSIIDSFKNVQQIVKFYIELHHSVRPKRVQGFQISFTDYWGKALGKRLKGNILTSKPSSSFSDMARNSPSFMKFQAPIPVFIANCRNGLLKNVIFEFTPFEFGSWESMLRLFVKIPYLGSDIVGGESLKCSKGYDDLGYITATSSSVFNNVLLYIWGQVSKSSKETIKAMKIIMNTIGLTAENQIPKNEQRQPLETYYALYQNNPFYKFPNINNELTDKDYLYLVDGGEDGENIPLRTLLIPERQLDVAFIIDSSSDLNNFANGTKLKNVLKQLNKEHEVYEPLGPEFKLTDHPVAIGCETKYTKDGKTLPILIYNTNKDMVYPSNTSTFKITYSEEEALGMINNGRQIFTDNNNPNHNKCLGCLIIKRTLDRNKGNIEIPIECLDCYEQYCIS</sequence>
<dbReference type="GO" id="GO:0007127">
    <property type="term" value="P:meiosis I"/>
    <property type="evidence" value="ECO:0007669"/>
    <property type="project" value="EnsemblFungi"/>
</dbReference>
<comment type="catalytic activity">
    <reaction evidence="6">
        <text>a 1-acyl-sn-glycero-3-phosphocholine + H2O = sn-glycerol 3-phosphocholine + a fatty acid + H(+)</text>
        <dbReference type="Rhea" id="RHEA:15177"/>
        <dbReference type="ChEBI" id="CHEBI:15377"/>
        <dbReference type="ChEBI" id="CHEBI:15378"/>
        <dbReference type="ChEBI" id="CHEBI:16870"/>
        <dbReference type="ChEBI" id="CHEBI:28868"/>
        <dbReference type="ChEBI" id="CHEBI:58168"/>
        <dbReference type="EC" id="3.1.1.5"/>
    </reaction>
</comment>
<evidence type="ECO:0000256" key="3">
    <source>
        <dbReference type="ARBA" id="ARBA00022963"/>
    </source>
</evidence>
<protein>
    <recommendedName>
        <fullName evidence="6">Lysophospholipase</fullName>
        <ecNumber evidence="6">3.1.1.5</ecNumber>
    </recommendedName>
</protein>
<dbReference type="GO" id="GO:0004623">
    <property type="term" value="F:phospholipase A2 activity"/>
    <property type="evidence" value="ECO:0007669"/>
    <property type="project" value="TreeGrafter"/>
</dbReference>
<reference evidence="8 9" key="1">
    <citation type="journal article" date="2007" name="Proc. Natl. Acad. Sci. U.S.A.">
        <title>Independent sorting-out of thousands of duplicated gene pairs in two yeast species descended from a whole-genome duplication.</title>
        <authorList>
            <person name="Scannell D.R."/>
            <person name="Frank A.C."/>
            <person name="Conant G.C."/>
            <person name="Byrne K.P."/>
            <person name="Woolfit M."/>
            <person name="Wolfe K.H."/>
        </authorList>
    </citation>
    <scope>NUCLEOTIDE SEQUENCE [LARGE SCALE GENOMIC DNA]</scope>
    <source>
        <strain evidence="9">ATCC 22028 / DSM 70294 / BCRC 21397 / CBS 2163 / NBRC 10782 / NRRL Y-8283 / UCD 57-17</strain>
    </source>
</reference>
<dbReference type="Proteomes" id="UP000000267">
    <property type="component" value="Unassembled WGS sequence"/>
</dbReference>
<keyword evidence="2 5" id="KW-0378">Hydrolase</keyword>
<dbReference type="RefSeq" id="XP_001643437.1">
    <property type="nucleotide sequence ID" value="XM_001643387.1"/>
</dbReference>
<evidence type="ECO:0000313" key="8">
    <source>
        <dbReference type="EMBL" id="EDO15579.1"/>
    </source>
</evidence>
<dbReference type="GO" id="GO:0005783">
    <property type="term" value="C:endoplasmic reticulum"/>
    <property type="evidence" value="ECO:0007669"/>
    <property type="project" value="EnsemblFungi"/>
</dbReference>
<evidence type="ECO:0000256" key="4">
    <source>
        <dbReference type="ARBA" id="ARBA00023098"/>
    </source>
</evidence>
<dbReference type="Pfam" id="PF01735">
    <property type="entry name" value="PLA2_B"/>
    <property type="match status" value="2"/>
</dbReference>
<name>A7TQ87_VANPO</name>
<dbReference type="FunCoup" id="A7TQ87">
    <property type="interactions" value="37"/>
</dbReference>
<evidence type="ECO:0000256" key="6">
    <source>
        <dbReference type="RuleBase" id="RU362103"/>
    </source>
</evidence>
<dbReference type="GeneID" id="5543669"/>
<dbReference type="Gene3D" id="3.40.1090.10">
    <property type="entry name" value="Cytosolic phospholipase A2 catalytic domain"/>
    <property type="match status" value="1"/>
</dbReference>
<gene>
    <name evidence="8" type="ORF">Kpol_487p12</name>
</gene>
<evidence type="ECO:0000256" key="1">
    <source>
        <dbReference type="ARBA" id="ARBA00008780"/>
    </source>
</evidence>
<dbReference type="SUPFAM" id="SSF52151">
    <property type="entry name" value="FabD/lysophospholipase-like"/>
    <property type="match status" value="1"/>
</dbReference>
<dbReference type="PANTHER" id="PTHR10728:SF56">
    <property type="entry name" value="MEIOTIC PHOSPHOLIPASE SPO1-RELATED"/>
    <property type="match status" value="1"/>
</dbReference>
<dbReference type="KEGG" id="vpo:Kpol_487p12"/>
<dbReference type="EMBL" id="DS480454">
    <property type="protein sequence ID" value="EDO15579.1"/>
    <property type="molecule type" value="Genomic_DNA"/>
</dbReference>
<keyword evidence="4 5" id="KW-0443">Lipid metabolism</keyword>
<evidence type="ECO:0000256" key="5">
    <source>
        <dbReference type="PROSITE-ProRule" id="PRU00555"/>
    </source>
</evidence>
<dbReference type="SMART" id="SM00022">
    <property type="entry name" value="PLAc"/>
    <property type="match status" value="1"/>
</dbReference>
<dbReference type="eggNOG" id="KOG1325">
    <property type="taxonomic scope" value="Eukaryota"/>
</dbReference>
<dbReference type="EC" id="3.1.1.5" evidence="6"/>
<feature type="chain" id="PRO_5005121889" description="Lysophospholipase" evidence="6">
    <location>
        <begin position="20"/>
        <end position="627"/>
    </location>
</feature>
<comment type="similarity">
    <text evidence="1 6">Belongs to the lysophospholipase family.</text>
</comment>
<dbReference type="AlphaFoldDB" id="A7TQ87"/>
<dbReference type="OrthoDB" id="4084751at2759"/>
<dbReference type="GO" id="GO:0005829">
    <property type="term" value="C:cytosol"/>
    <property type="evidence" value="ECO:0007669"/>
    <property type="project" value="TreeGrafter"/>
</dbReference>
<dbReference type="GO" id="GO:0004622">
    <property type="term" value="F:phosphatidylcholine lysophospholipase activity"/>
    <property type="evidence" value="ECO:0007669"/>
    <property type="project" value="UniProtKB-EC"/>
</dbReference>
<dbReference type="GO" id="GO:0005576">
    <property type="term" value="C:extracellular region"/>
    <property type="evidence" value="ECO:0007669"/>
    <property type="project" value="TreeGrafter"/>
</dbReference>
<dbReference type="InParanoid" id="A7TQ87"/>
<dbReference type="HOGENOM" id="CLU_014602_2_0_1"/>
<dbReference type="GO" id="GO:0005886">
    <property type="term" value="C:plasma membrane"/>
    <property type="evidence" value="ECO:0007669"/>
    <property type="project" value="TreeGrafter"/>
</dbReference>
<evidence type="ECO:0000313" key="9">
    <source>
        <dbReference type="Proteomes" id="UP000000267"/>
    </source>
</evidence>
<dbReference type="InterPro" id="IPR016035">
    <property type="entry name" value="Acyl_Trfase/lysoPLipase"/>
</dbReference>
<keyword evidence="3 5" id="KW-0442">Lipid degradation</keyword>
<accession>A7TQ87</accession>
<keyword evidence="6" id="KW-0732">Signal</keyword>
<evidence type="ECO:0000256" key="2">
    <source>
        <dbReference type="ARBA" id="ARBA00022801"/>
    </source>
</evidence>
<dbReference type="GO" id="GO:0070583">
    <property type="term" value="P:spore membrane bending pathway"/>
    <property type="evidence" value="ECO:0007669"/>
    <property type="project" value="EnsemblFungi"/>
</dbReference>
<dbReference type="InterPro" id="IPR002642">
    <property type="entry name" value="LysoPLipase_cat_dom"/>
</dbReference>
<dbReference type="PhylomeDB" id="A7TQ87"/>
<feature type="signal peptide" evidence="6">
    <location>
        <begin position="1"/>
        <end position="19"/>
    </location>
</feature>
<keyword evidence="9" id="KW-1185">Reference proteome</keyword>
<proteinExistence type="inferred from homology"/>
<evidence type="ECO:0000259" key="7">
    <source>
        <dbReference type="PROSITE" id="PS51210"/>
    </source>
</evidence>
<dbReference type="GO" id="GO:0005634">
    <property type="term" value="C:nucleus"/>
    <property type="evidence" value="ECO:0007669"/>
    <property type="project" value="EnsemblFungi"/>
</dbReference>